<name>A0AA88DQS3_FICCA</name>
<reference evidence="1" key="1">
    <citation type="submission" date="2023-07" db="EMBL/GenBank/DDBJ databases">
        <title>draft genome sequence of fig (Ficus carica).</title>
        <authorList>
            <person name="Takahashi T."/>
            <person name="Nishimura K."/>
        </authorList>
    </citation>
    <scope>NUCLEOTIDE SEQUENCE</scope>
</reference>
<evidence type="ECO:0000313" key="2">
    <source>
        <dbReference type="Proteomes" id="UP001187192"/>
    </source>
</evidence>
<evidence type="ECO:0000313" key="1">
    <source>
        <dbReference type="EMBL" id="GMN59566.1"/>
    </source>
</evidence>
<protein>
    <submittedName>
        <fullName evidence="1">Uncharacterized protein</fullName>
    </submittedName>
</protein>
<proteinExistence type="predicted"/>
<accession>A0AA88DQS3</accession>
<gene>
    <name evidence="1" type="ORF">TIFTF001_028649</name>
</gene>
<keyword evidence="2" id="KW-1185">Reference proteome</keyword>
<dbReference type="Proteomes" id="UP001187192">
    <property type="component" value="Unassembled WGS sequence"/>
</dbReference>
<organism evidence="1 2">
    <name type="scientific">Ficus carica</name>
    <name type="common">Common fig</name>
    <dbReference type="NCBI Taxonomy" id="3494"/>
    <lineage>
        <taxon>Eukaryota</taxon>
        <taxon>Viridiplantae</taxon>
        <taxon>Streptophyta</taxon>
        <taxon>Embryophyta</taxon>
        <taxon>Tracheophyta</taxon>
        <taxon>Spermatophyta</taxon>
        <taxon>Magnoliopsida</taxon>
        <taxon>eudicotyledons</taxon>
        <taxon>Gunneridae</taxon>
        <taxon>Pentapetalae</taxon>
        <taxon>rosids</taxon>
        <taxon>fabids</taxon>
        <taxon>Rosales</taxon>
        <taxon>Moraceae</taxon>
        <taxon>Ficeae</taxon>
        <taxon>Ficus</taxon>
    </lineage>
</organism>
<dbReference type="AlphaFoldDB" id="A0AA88DQS3"/>
<dbReference type="EMBL" id="BTGU01000088">
    <property type="protein sequence ID" value="GMN59566.1"/>
    <property type="molecule type" value="Genomic_DNA"/>
</dbReference>
<sequence>MAKVAGESKRYDIVVGRGLLEPNLAAPYRDPSPATVAASKLFSDGVSSSCFRFRVVVDCSLDPVAPSRCHRHRCCIEVVRQRWMAC</sequence>
<comment type="caution">
    <text evidence="1">The sequence shown here is derived from an EMBL/GenBank/DDBJ whole genome shotgun (WGS) entry which is preliminary data.</text>
</comment>